<evidence type="ECO:0000256" key="1">
    <source>
        <dbReference type="SAM" id="Phobius"/>
    </source>
</evidence>
<evidence type="ECO:0000313" key="4">
    <source>
        <dbReference type="Proteomes" id="UP001649230"/>
    </source>
</evidence>
<keyword evidence="1" id="KW-0472">Membrane</keyword>
<evidence type="ECO:0000256" key="2">
    <source>
        <dbReference type="SAM" id="SignalP"/>
    </source>
</evidence>
<feature type="transmembrane region" description="Helical" evidence="1">
    <location>
        <begin position="115"/>
        <end position="145"/>
    </location>
</feature>
<name>A0ABY3SQB4_9BACL</name>
<feature type="transmembrane region" description="Helical" evidence="1">
    <location>
        <begin position="165"/>
        <end position="188"/>
    </location>
</feature>
<proteinExistence type="predicted"/>
<reference evidence="3 4" key="1">
    <citation type="journal article" date="2024" name="Int. J. Syst. Evol. Microbiol.">
        <title>Paenibacillus hexagrammi sp. nov., a novel bacterium isolated from the gut content of Hexagrammos agrammus.</title>
        <authorList>
            <person name="Jung H.K."/>
            <person name="Kim D.G."/>
            <person name="Zin H."/>
            <person name="Park J."/>
            <person name="Jung H."/>
            <person name="Kim Y.O."/>
            <person name="Kong H.J."/>
            <person name="Kim J.W."/>
            <person name="Kim Y.S."/>
        </authorList>
    </citation>
    <scope>NUCLEOTIDE SEQUENCE [LARGE SCALE GENOMIC DNA]</scope>
    <source>
        <strain evidence="3 4">YPD9-1</strain>
    </source>
</reference>
<protein>
    <submittedName>
        <fullName evidence="3">Uncharacterized protein</fullName>
    </submittedName>
</protein>
<keyword evidence="1" id="KW-1133">Transmembrane helix</keyword>
<keyword evidence="2" id="KW-0732">Signal</keyword>
<organism evidence="3 4">
    <name type="scientific">Paenibacillus hexagrammi</name>
    <dbReference type="NCBI Taxonomy" id="2908839"/>
    <lineage>
        <taxon>Bacteria</taxon>
        <taxon>Bacillati</taxon>
        <taxon>Bacillota</taxon>
        <taxon>Bacilli</taxon>
        <taxon>Bacillales</taxon>
        <taxon>Paenibacillaceae</taxon>
        <taxon>Paenibacillus</taxon>
    </lineage>
</organism>
<feature type="signal peptide" evidence="2">
    <location>
        <begin position="1"/>
        <end position="27"/>
    </location>
</feature>
<accession>A0ABY3SQB4</accession>
<keyword evidence="1" id="KW-0812">Transmembrane</keyword>
<dbReference type="Proteomes" id="UP001649230">
    <property type="component" value="Chromosome"/>
</dbReference>
<feature type="transmembrane region" description="Helical" evidence="1">
    <location>
        <begin position="250"/>
        <end position="268"/>
    </location>
</feature>
<sequence>MKNKHSMLTISILLVCFLLLLPTHAMAKGIFDHQNTIVPENQSVDDVIVIGGDATILGTVTDGVIVFNGDVNLKSSAKVNGFVFVIGGNVRAEQGAVVTDEIIDFSFDTATKNSLLIGGGIVVGTWLSQLAVSILLVMLSVLIVFVSKSRMNSFVDRARRAPGSLLSIGFFSSLILIALSVLLFIMIIGIPLAVMILIFIVFAFIYGFAVLSMVVGSYIRLSHASPDWLVALTGSAVLVSFMNIPLIGALLFFLIMVYSIGIITLWVLEKWKKRPLS</sequence>
<feature type="transmembrane region" description="Helical" evidence="1">
    <location>
        <begin position="228"/>
        <end position="244"/>
    </location>
</feature>
<dbReference type="EMBL" id="CP090978">
    <property type="protein sequence ID" value="UJF35653.1"/>
    <property type="molecule type" value="Genomic_DNA"/>
</dbReference>
<feature type="transmembrane region" description="Helical" evidence="1">
    <location>
        <begin position="194"/>
        <end position="216"/>
    </location>
</feature>
<keyword evidence="4" id="KW-1185">Reference proteome</keyword>
<dbReference type="RefSeq" id="WP_235122214.1">
    <property type="nucleotide sequence ID" value="NZ_CP090978.1"/>
</dbReference>
<feature type="chain" id="PRO_5046839613" evidence="2">
    <location>
        <begin position="28"/>
        <end position="277"/>
    </location>
</feature>
<evidence type="ECO:0000313" key="3">
    <source>
        <dbReference type="EMBL" id="UJF35653.1"/>
    </source>
</evidence>
<gene>
    <name evidence="3" type="ORF">L0M14_11510</name>
</gene>